<sequence length="221" mass="25002">MLVETPQQLVSVNIYVDDSNISIGGRCHPEGNSDWDYDINLLSDIITSDLLYAGIDPFYRTFSFYGADLHRNHHLNLLRACRYPIVAAFDSHRNGRGKEKAADTRLTAHMTERIMNAHFFGEPAYFVVLSGDGDMVPAVEMAVKYGFPVCVWSWEESLSKKLAELAADLKNNGLVEIRLLEQHLDDITLNWVEPRVADEEDDGIRFTTELSDAEGEPESRH</sequence>
<organism evidence="3 4">
    <name type="scientific">Fusarium flagelliforme</name>
    <dbReference type="NCBI Taxonomy" id="2675880"/>
    <lineage>
        <taxon>Eukaryota</taxon>
        <taxon>Fungi</taxon>
        <taxon>Dikarya</taxon>
        <taxon>Ascomycota</taxon>
        <taxon>Pezizomycotina</taxon>
        <taxon>Sordariomycetes</taxon>
        <taxon>Hypocreomycetidae</taxon>
        <taxon>Hypocreales</taxon>
        <taxon>Nectriaceae</taxon>
        <taxon>Fusarium</taxon>
        <taxon>Fusarium incarnatum-equiseti species complex</taxon>
    </lineage>
</organism>
<gene>
    <name evidence="3" type="ORF">FIE12Z_3395</name>
</gene>
<dbReference type="Proteomes" id="UP000265631">
    <property type="component" value="Unassembled WGS sequence"/>
</dbReference>
<keyword evidence="4" id="KW-1185">Reference proteome</keyword>
<dbReference type="InterPro" id="IPR021139">
    <property type="entry name" value="NYN"/>
</dbReference>
<accession>A0A395MXD0</accession>
<dbReference type="EMBL" id="PXXK01000069">
    <property type="protein sequence ID" value="RFN52325.1"/>
    <property type="molecule type" value="Genomic_DNA"/>
</dbReference>
<evidence type="ECO:0000313" key="4">
    <source>
        <dbReference type="Proteomes" id="UP000265631"/>
    </source>
</evidence>
<dbReference type="STRING" id="2594813.A0A395MXD0"/>
<dbReference type="Gene3D" id="3.40.50.1010">
    <property type="entry name" value="5'-nuclease"/>
    <property type="match status" value="1"/>
</dbReference>
<protein>
    <recommendedName>
        <fullName evidence="2">NYN domain-containing protein</fullName>
    </recommendedName>
</protein>
<feature type="compositionally biased region" description="Acidic residues" evidence="1">
    <location>
        <begin position="211"/>
        <end position="221"/>
    </location>
</feature>
<comment type="caution">
    <text evidence="3">The sequence shown here is derived from an EMBL/GenBank/DDBJ whole genome shotgun (WGS) entry which is preliminary data.</text>
</comment>
<reference evidence="3 4" key="1">
    <citation type="journal article" date="2018" name="PLoS Pathog.">
        <title>Evolution of structural diversity of trichothecenes, a family of toxins produced by plant pathogenic and entomopathogenic fungi.</title>
        <authorList>
            <person name="Proctor R.H."/>
            <person name="McCormick S.P."/>
            <person name="Kim H.S."/>
            <person name="Cardoza R.E."/>
            <person name="Stanley A.M."/>
            <person name="Lindo L."/>
            <person name="Kelly A."/>
            <person name="Brown D.W."/>
            <person name="Lee T."/>
            <person name="Vaughan M.M."/>
            <person name="Alexander N.J."/>
            <person name="Busman M."/>
            <person name="Gutierrez S."/>
        </authorList>
    </citation>
    <scope>NUCLEOTIDE SEQUENCE [LARGE SCALE GENOMIC DNA]</scope>
    <source>
        <strain evidence="3 4">NRRL 13405</strain>
    </source>
</reference>
<name>A0A395MXD0_9HYPO</name>
<dbReference type="Pfam" id="PF01936">
    <property type="entry name" value="NYN"/>
    <property type="match status" value="1"/>
</dbReference>
<feature type="domain" description="NYN" evidence="2">
    <location>
        <begin position="12"/>
        <end position="164"/>
    </location>
</feature>
<dbReference type="AlphaFoldDB" id="A0A395MXD0"/>
<evidence type="ECO:0000313" key="3">
    <source>
        <dbReference type="EMBL" id="RFN52325.1"/>
    </source>
</evidence>
<evidence type="ECO:0000256" key="1">
    <source>
        <dbReference type="SAM" id="MobiDB-lite"/>
    </source>
</evidence>
<feature type="region of interest" description="Disordered" evidence="1">
    <location>
        <begin position="202"/>
        <end position="221"/>
    </location>
</feature>
<proteinExistence type="predicted"/>
<evidence type="ECO:0000259" key="2">
    <source>
        <dbReference type="Pfam" id="PF01936"/>
    </source>
</evidence>
<dbReference type="GO" id="GO:0004540">
    <property type="term" value="F:RNA nuclease activity"/>
    <property type="evidence" value="ECO:0007669"/>
    <property type="project" value="InterPro"/>
</dbReference>